<protein>
    <submittedName>
        <fullName evidence="8">Recombinase</fullName>
    </submittedName>
</protein>
<dbReference type="InterPro" id="IPR050639">
    <property type="entry name" value="SSR_resolvase"/>
</dbReference>
<dbReference type="InterPro" id="IPR036162">
    <property type="entry name" value="Resolvase-like_N_sf"/>
</dbReference>
<dbReference type="InterPro" id="IPR011109">
    <property type="entry name" value="DNA_bind_recombinase_dom"/>
</dbReference>
<dbReference type="GO" id="GO:0003677">
    <property type="term" value="F:DNA binding"/>
    <property type="evidence" value="ECO:0007669"/>
    <property type="project" value="UniProtKB-KW"/>
</dbReference>
<dbReference type="Gene3D" id="3.90.1750.20">
    <property type="entry name" value="Putative Large Serine Recombinase, Chain B, Domain 2"/>
    <property type="match status" value="1"/>
</dbReference>
<dbReference type="InterPro" id="IPR038109">
    <property type="entry name" value="DNA_bind_recomb_sf"/>
</dbReference>
<feature type="domain" description="Recombinase" evidence="7">
    <location>
        <begin position="162"/>
        <end position="274"/>
    </location>
</feature>
<evidence type="ECO:0000259" key="7">
    <source>
        <dbReference type="PROSITE" id="PS51737"/>
    </source>
</evidence>
<evidence type="ECO:0000313" key="9">
    <source>
        <dbReference type="Proteomes" id="UP000034022"/>
    </source>
</evidence>
<evidence type="ECO:0000259" key="6">
    <source>
        <dbReference type="PROSITE" id="PS51736"/>
    </source>
</evidence>
<dbReference type="SUPFAM" id="SSF53041">
    <property type="entry name" value="Resolvase-like"/>
    <property type="match status" value="1"/>
</dbReference>
<dbReference type="InterPro" id="IPR006119">
    <property type="entry name" value="Resolv_N"/>
</dbReference>
<dbReference type="CDD" id="cd00338">
    <property type="entry name" value="Ser_Recombinase"/>
    <property type="match status" value="1"/>
</dbReference>
<keyword evidence="1" id="KW-0229">DNA integration</keyword>
<organism evidence="8 9">
    <name type="scientific">Candidatus Falkowbacteria bacterium GW2011_GWE1_38_31</name>
    <dbReference type="NCBI Taxonomy" id="1618638"/>
    <lineage>
        <taxon>Bacteria</taxon>
        <taxon>Candidatus Falkowiibacteriota</taxon>
    </lineage>
</organism>
<dbReference type="InterPro" id="IPR025827">
    <property type="entry name" value="Zn_ribbon_recom_dom"/>
</dbReference>
<evidence type="ECO:0000313" key="8">
    <source>
        <dbReference type="EMBL" id="KKQ71173.1"/>
    </source>
</evidence>
<dbReference type="Pfam" id="PF13408">
    <property type="entry name" value="Zn_ribbon_recom"/>
    <property type="match status" value="1"/>
</dbReference>
<name>A0A0G0JUI0_9BACT</name>
<reference evidence="8" key="1">
    <citation type="journal article" date="2015" name="Nature">
        <title>rRNA introns, odd ribosomes, and small enigmatic genomes across a large radiation of phyla.</title>
        <authorList>
            <person name="Brown C.T."/>
            <person name="Hug L.A."/>
            <person name="Thomas B.C."/>
            <person name="Sharon I."/>
            <person name="Castelle C.J."/>
            <person name="Singh A."/>
            <person name="Wilkins M.J."/>
            <person name="Williams K.H."/>
            <person name="Banfield J.F."/>
        </authorList>
    </citation>
    <scope>NUCLEOTIDE SEQUENCE [LARGE SCALE GENOMIC DNA]</scope>
</reference>
<dbReference type="PROSITE" id="PS51737">
    <property type="entry name" value="RECOMBINASE_DNA_BIND"/>
    <property type="match status" value="1"/>
</dbReference>
<keyword evidence="3" id="KW-0233">DNA recombination</keyword>
<evidence type="ECO:0000256" key="3">
    <source>
        <dbReference type="ARBA" id="ARBA00023172"/>
    </source>
</evidence>
<evidence type="ECO:0000256" key="5">
    <source>
        <dbReference type="PROSITE-ProRule" id="PRU10137"/>
    </source>
</evidence>
<accession>A0A0G0JUI0</accession>
<feature type="active site" description="O-(5'-phospho-DNA)-serine intermediate" evidence="4 5">
    <location>
        <position position="11"/>
    </location>
</feature>
<dbReference type="Pfam" id="PF00239">
    <property type="entry name" value="Resolvase"/>
    <property type="match status" value="1"/>
</dbReference>
<dbReference type="SMART" id="SM00857">
    <property type="entry name" value="Resolvase"/>
    <property type="match status" value="1"/>
</dbReference>
<comment type="caution">
    <text evidence="8">The sequence shown here is derived from an EMBL/GenBank/DDBJ whole genome shotgun (WGS) entry which is preliminary data.</text>
</comment>
<evidence type="ECO:0000256" key="1">
    <source>
        <dbReference type="ARBA" id="ARBA00022908"/>
    </source>
</evidence>
<dbReference type="PANTHER" id="PTHR30461:SF23">
    <property type="entry name" value="DNA RECOMBINASE-RELATED"/>
    <property type="match status" value="1"/>
</dbReference>
<sequence>MEHALIYCRVSTEEQAEDGHHSLATQLKLCKRAIEESNKFKLIDDGVFEDPGRSATNMNRPGLQDMLLKIQDDKTIRAVFIQDTDRLARNALDHMQIKAIMKKHDVELFSVSQPGITDSPEGNFMDLVIAGVNQLQSQITSRKTLKSLEQKFWEGWWPTGVAVGYLNAGEPDDEKKRIIIVDEERAPLIQEAFKMYVTGDYSVFEVRDALYKKGFRTHADKRLAHSKMIEILKNPFYYGEMRWRGLVNTGKHKPLIDKDLWERVQLVMAEHNRYACRRQKFNFILRGLTFCANCGQRYTAEHHPKKNKSYYHCNRSGDQIKCQDKYVEVWDIEQQVANLFKYIEFTPNFTDRLVTKIEKIYSGRKEVINKDKKALNTQKMMFEKKRDTAEEKLFAGLITDDDFSRVKVKIKEQLELLQDELYAQDKKLNMRIDELQDMLLFVRNAYEAYTKSPDEMKRLFLGLYWERFEVANKKIQTVIPSPIIRGLMQAEDMVFTKKYKEITGPRIITDLAVEFTPFIAGKSKSKIAPKTQKSRQIAEIPAMISNQPNSVILDTVWGEVRESNP</sequence>
<dbReference type="Pfam" id="PF07508">
    <property type="entry name" value="Recombinase"/>
    <property type="match status" value="1"/>
</dbReference>
<evidence type="ECO:0000256" key="2">
    <source>
        <dbReference type="ARBA" id="ARBA00023125"/>
    </source>
</evidence>
<dbReference type="PANTHER" id="PTHR30461">
    <property type="entry name" value="DNA-INVERTASE FROM LAMBDOID PROPHAGE"/>
    <property type="match status" value="1"/>
</dbReference>
<dbReference type="AlphaFoldDB" id="A0A0G0JUI0"/>
<dbReference type="Proteomes" id="UP000034022">
    <property type="component" value="Unassembled WGS sequence"/>
</dbReference>
<feature type="domain" description="Resolvase/invertase-type recombinase catalytic" evidence="6">
    <location>
        <begin position="3"/>
        <end position="155"/>
    </location>
</feature>
<dbReference type="GO" id="GO:0000150">
    <property type="term" value="F:DNA strand exchange activity"/>
    <property type="evidence" value="ECO:0007669"/>
    <property type="project" value="InterPro"/>
</dbReference>
<keyword evidence="2" id="KW-0238">DNA-binding</keyword>
<dbReference type="EMBL" id="LBUU01000001">
    <property type="protein sequence ID" value="KKQ71173.1"/>
    <property type="molecule type" value="Genomic_DNA"/>
</dbReference>
<evidence type="ECO:0000256" key="4">
    <source>
        <dbReference type="PIRSR" id="PIRSR606118-50"/>
    </source>
</evidence>
<dbReference type="InterPro" id="IPR006118">
    <property type="entry name" value="Recombinase_CS"/>
</dbReference>
<dbReference type="GO" id="GO:0015074">
    <property type="term" value="P:DNA integration"/>
    <property type="evidence" value="ECO:0007669"/>
    <property type="project" value="UniProtKB-KW"/>
</dbReference>
<dbReference type="PROSITE" id="PS51736">
    <property type="entry name" value="RECOMBINASES_3"/>
    <property type="match status" value="1"/>
</dbReference>
<gene>
    <name evidence="8" type="ORF">US91_C0001G0100</name>
</gene>
<dbReference type="Gene3D" id="3.40.50.1390">
    <property type="entry name" value="Resolvase, N-terminal catalytic domain"/>
    <property type="match status" value="1"/>
</dbReference>
<proteinExistence type="predicted"/>
<dbReference type="PROSITE" id="PS00397">
    <property type="entry name" value="RECOMBINASES_1"/>
    <property type="match status" value="1"/>
</dbReference>